<comment type="caution">
    <text evidence="2">The sequence shown here is derived from an EMBL/GenBank/DDBJ whole genome shotgun (WGS) entry which is preliminary data.</text>
</comment>
<protein>
    <submittedName>
        <fullName evidence="2">Uncharacterized protein</fullName>
    </submittedName>
</protein>
<evidence type="ECO:0000313" key="2">
    <source>
        <dbReference type="EMBL" id="MBE1582899.1"/>
    </source>
</evidence>
<evidence type="ECO:0000256" key="1">
    <source>
        <dbReference type="SAM" id="MobiDB-lite"/>
    </source>
</evidence>
<proteinExistence type="predicted"/>
<keyword evidence="3" id="KW-1185">Reference proteome</keyword>
<dbReference type="RefSeq" id="WP_192784091.1">
    <property type="nucleotide sequence ID" value="NZ_JADBEK010000001.1"/>
</dbReference>
<reference evidence="2 3" key="1">
    <citation type="submission" date="2020-10" db="EMBL/GenBank/DDBJ databases">
        <title>Sequencing the genomes of 1000 actinobacteria strains.</title>
        <authorList>
            <person name="Klenk H.-P."/>
        </authorList>
    </citation>
    <scope>NUCLEOTIDE SEQUENCE [LARGE SCALE GENOMIC DNA]</scope>
    <source>
        <strain evidence="2 3">DSM 43173</strain>
    </source>
</reference>
<feature type="region of interest" description="Disordered" evidence="1">
    <location>
        <begin position="67"/>
        <end position="98"/>
    </location>
</feature>
<name>A0ABR9LQH0_9ACTN</name>
<gene>
    <name evidence="2" type="ORF">H4W80_001157</name>
</gene>
<evidence type="ECO:0000313" key="3">
    <source>
        <dbReference type="Proteomes" id="UP000633509"/>
    </source>
</evidence>
<dbReference type="Proteomes" id="UP000633509">
    <property type="component" value="Unassembled WGS sequence"/>
</dbReference>
<organism evidence="2 3">
    <name type="scientific">Nonomuraea angiospora</name>
    <dbReference type="NCBI Taxonomy" id="46172"/>
    <lineage>
        <taxon>Bacteria</taxon>
        <taxon>Bacillati</taxon>
        <taxon>Actinomycetota</taxon>
        <taxon>Actinomycetes</taxon>
        <taxon>Streptosporangiales</taxon>
        <taxon>Streptosporangiaceae</taxon>
        <taxon>Nonomuraea</taxon>
    </lineage>
</organism>
<feature type="compositionally biased region" description="Low complexity" evidence="1">
    <location>
        <begin position="69"/>
        <end position="88"/>
    </location>
</feature>
<sequence>MDGKRSAWYQVGKLMFQGSAVFDPAELTKAPVTPAGVIAGIKAAILDEDRRGPQELNGHVPPQILFMERSTSSSPSSGSPLRCGPRSSVRCPRSRASP</sequence>
<accession>A0ABR9LQH0</accession>
<dbReference type="EMBL" id="JADBEK010000001">
    <property type="protein sequence ID" value="MBE1582899.1"/>
    <property type="molecule type" value="Genomic_DNA"/>
</dbReference>